<evidence type="ECO:0000256" key="1">
    <source>
        <dbReference type="ARBA" id="ARBA00038054"/>
    </source>
</evidence>
<dbReference type="Pfam" id="PF01613">
    <property type="entry name" value="Flavin_Reduct"/>
    <property type="match status" value="1"/>
</dbReference>
<dbReference type="OrthoDB" id="9791490at2"/>
<dbReference type="InterPro" id="IPR052174">
    <property type="entry name" value="Flavoredoxin"/>
</dbReference>
<evidence type="ECO:0000313" key="3">
    <source>
        <dbReference type="EMBL" id="SDY39088.1"/>
    </source>
</evidence>
<organism evidence="3 4">
    <name type="scientific">Lachnobacterium bovis DSM 14045</name>
    <dbReference type="NCBI Taxonomy" id="1122142"/>
    <lineage>
        <taxon>Bacteria</taxon>
        <taxon>Bacillati</taxon>
        <taxon>Bacillota</taxon>
        <taxon>Clostridia</taxon>
        <taxon>Lachnospirales</taxon>
        <taxon>Lachnospiraceae</taxon>
        <taxon>Lachnobacterium</taxon>
    </lineage>
</organism>
<proteinExistence type="inferred from homology"/>
<evidence type="ECO:0000259" key="2">
    <source>
        <dbReference type="Pfam" id="PF01613"/>
    </source>
</evidence>
<dbReference type="Gene3D" id="2.30.110.10">
    <property type="entry name" value="Electron Transport, Fmn-binding Protein, Chain A"/>
    <property type="match status" value="1"/>
</dbReference>
<dbReference type="GO" id="GO:0016646">
    <property type="term" value="F:oxidoreductase activity, acting on the CH-NH group of donors, NAD or NADP as acceptor"/>
    <property type="evidence" value="ECO:0007669"/>
    <property type="project" value="UniProtKB-ARBA"/>
</dbReference>
<dbReference type="SUPFAM" id="SSF50475">
    <property type="entry name" value="FMN-binding split barrel"/>
    <property type="match status" value="1"/>
</dbReference>
<dbReference type="InterPro" id="IPR002563">
    <property type="entry name" value="Flavin_Rdtase-like_dom"/>
</dbReference>
<dbReference type="RefSeq" id="WP_074717544.1">
    <property type="nucleotide sequence ID" value="NZ_FNPG01000016.1"/>
</dbReference>
<dbReference type="Proteomes" id="UP000183918">
    <property type="component" value="Unassembled WGS sequence"/>
</dbReference>
<name>A0A1H3JI47_9FIRM</name>
<dbReference type="InterPro" id="IPR012349">
    <property type="entry name" value="Split_barrel_FMN-bd"/>
</dbReference>
<evidence type="ECO:0000313" key="4">
    <source>
        <dbReference type="Proteomes" id="UP000183918"/>
    </source>
</evidence>
<protein>
    <submittedName>
        <fullName evidence="3">Flavin reductase like domain-containing protein</fullName>
    </submittedName>
</protein>
<dbReference type="EMBL" id="FNPG01000016">
    <property type="protein sequence ID" value="SDY39088.1"/>
    <property type="molecule type" value="Genomic_DNA"/>
</dbReference>
<sequence length="169" mass="19137">MHTFQPFSINEIDDLNPFNKIGKEWALVTAGSKHEANCMTVSWGGLGVMWGKNAAFIFIRDSRYTKEFIDNGDVFSIAFFDESYRDALNYCGSHSGRDVNKFDEANLTLSSKHGIPFPDEANLVLICKKMAAVPITEEQLCDKGLKKKFYSDNDMHTMYIGEILETMAR</sequence>
<dbReference type="PANTHER" id="PTHR43567:SF5">
    <property type="entry name" value="HYPOTHETICAL CYTOSOLIC PROTEIN"/>
    <property type="match status" value="1"/>
</dbReference>
<dbReference type="AlphaFoldDB" id="A0A1H3JI47"/>
<reference evidence="3 4" key="1">
    <citation type="submission" date="2016-10" db="EMBL/GenBank/DDBJ databases">
        <authorList>
            <person name="de Groot N.N."/>
        </authorList>
    </citation>
    <scope>NUCLEOTIDE SEQUENCE [LARGE SCALE GENOMIC DNA]</scope>
    <source>
        <strain evidence="3 4">DSM 14045</strain>
    </source>
</reference>
<accession>A0A1H3JI47</accession>
<dbReference type="PANTHER" id="PTHR43567">
    <property type="entry name" value="FLAVOREDOXIN-RELATED-RELATED"/>
    <property type="match status" value="1"/>
</dbReference>
<feature type="domain" description="Flavin reductase like" evidence="2">
    <location>
        <begin position="23"/>
        <end position="165"/>
    </location>
</feature>
<gene>
    <name evidence="3" type="ORF">SAMN02910414_01454</name>
</gene>
<comment type="similarity">
    <text evidence="1">Belongs to the flavoredoxin family.</text>
</comment>
<dbReference type="GO" id="GO:0010181">
    <property type="term" value="F:FMN binding"/>
    <property type="evidence" value="ECO:0007669"/>
    <property type="project" value="InterPro"/>
</dbReference>
<dbReference type="STRING" id="1122142.SAMN02910414_01454"/>
<keyword evidence="4" id="KW-1185">Reference proteome</keyword>